<dbReference type="CDD" id="cd06170">
    <property type="entry name" value="LuxR_C_like"/>
    <property type="match status" value="1"/>
</dbReference>
<dbReference type="Gene3D" id="3.40.50.2300">
    <property type="match status" value="1"/>
</dbReference>
<dbReference type="PANTHER" id="PTHR44688">
    <property type="entry name" value="DNA-BINDING TRANSCRIPTIONAL ACTIVATOR DEVR_DOSR"/>
    <property type="match status" value="1"/>
</dbReference>
<evidence type="ECO:0000256" key="3">
    <source>
        <dbReference type="ARBA" id="ARBA00023163"/>
    </source>
</evidence>
<keyword evidence="3" id="KW-0804">Transcription</keyword>
<sequence length="237" mass="25975">MDHRLAHVILADRQDITRAGLMYLLAQMEAPASIPASSAGGSSSGGSSAGARVSVATDRADLIARLQAEPASIVIIDYTLFDFNDAAEMLILAQRFPRSCWLLFSEELSVGFIRLVVASSTQFGIVMKESPLSEIREALHYALDGRRFVCQQATELLLAPEPAAPEHVKLTKTETEILKDIALGKTTREIAEARFSSFHTVNTHRKNIFRKLGVNNAHEATKYALRAGLVDAAEYYI</sequence>
<dbReference type="Pfam" id="PF00196">
    <property type="entry name" value="GerE"/>
    <property type="match status" value="1"/>
</dbReference>
<evidence type="ECO:0000259" key="4">
    <source>
        <dbReference type="PROSITE" id="PS50043"/>
    </source>
</evidence>
<evidence type="ECO:0000256" key="1">
    <source>
        <dbReference type="ARBA" id="ARBA00023015"/>
    </source>
</evidence>
<evidence type="ECO:0000313" key="5">
    <source>
        <dbReference type="EMBL" id="MFB9896605.1"/>
    </source>
</evidence>
<evidence type="ECO:0000313" key="6">
    <source>
        <dbReference type="Proteomes" id="UP001589688"/>
    </source>
</evidence>
<proteinExistence type="predicted"/>
<evidence type="ECO:0000256" key="2">
    <source>
        <dbReference type="ARBA" id="ARBA00023125"/>
    </source>
</evidence>
<keyword evidence="1" id="KW-0805">Transcription regulation</keyword>
<dbReference type="SUPFAM" id="SSF52172">
    <property type="entry name" value="CheY-like"/>
    <property type="match status" value="1"/>
</dbReference>
<dbReference type="InterPro" id="IPR016032">
    <property type="entry name" value="Sig_transdc_resp-reg_C-effctor"/>
</dbReference>
<reference evidence="5 6" key="1">
    <citation type="submission" date="2024-09" db="EMBL/GenBank/DDBJ databases">
        <authorList>
            <person name="Sun Q."/>
            <person name="Mori K."/>
        </authorList>
    </citation>
    <scope>NUCLEOTIDE SEQUENCE [LARGE SCALE GENOMIC DNA]</scope>
    <source>
        <strain evidence="5 6">ATCC 51272</strain>
    </source>
</reference>
<keyword evidence="6" id="KW-1185">Reference proteome</keyword>
<comment type="caution">
    <text evidence="5">The sequence shown here is derived from an EMBL/GenBank/DDBJ whole genome shotgun (WGS) entry which is preliminary data.</text>
</comment>
<protein>
    <submittedName>
        <fullName evidence="5">Response regulator transcription factor</fullName>
    </submittedName>
</protein>
<accession>A0ABV5ZGV6</accession>
<dbReference type="SMART" id="SM00421">
    <property type="entry name" value="HTH_LUXR"/>
    <property type="match status" value="1"/>
</dbReference>
<feature type="domain" description="HTH luxR-type" evidence="4">
    <location>
        <begin position="161"/>
        <end position="228"/>
    </location>
</feature>
<keyword evidence="2" id="KW-0238">DNA-binding</keyword>
<dbReference type="PANTHER" id="PTHR44688:SF16">
    <property type="entry name" value="DNA-BINDING TRANSCRIPTIONAL ACTIVATOR DEVR_DOSR"/>
    <property type="match status" value="1"/>
</dbReference>
<dbReference type="EMBL" id="JBHLZF010000001">
    <property type="protein sequence ID" value="MFB9896605.1"/>
    <property type="molecule type" value="Genomic_DNA"/>
</dbReference>
<dbReference type="RefSeq" id="WP_027952521.1">
    <property type="nucleotide sequence ID" value="NZ_JADU01000020.1"/>
</dbReference>
<dbReference type="InterPro" id="IPR011006">
    <property type="entry name" value="CheY-like_superfamily"/>
</dbReference>
<dbReference type="Proteomes" id="UP001589688">
    <property type="component" value="Unassembled WGS sequence"/>
</dbReference>
<dbReference type="PRINTS" id="PR00038">
    <property type="entry name" value="HTHLUXR"/>
</dbReference>
<organism evidence="5 6">
    <name type="scientific">Hallella seregens ATCC 51272</name>
    <dbReference type="NCBI Taxonomy" id="1336250"/>
    <lineage>
        <taxon>Bacteria</taxon>
        <taxon>Pseudomonadati</taxon>
        <taxon>Bacteroidota</taxon>
        <taxon>Bacteroidia</taxon>
        <taxon>Bacteroidales</taxon>
        <taxon>Prevotellaceae</taxon>
        <taxon>Hallella</taxon>
    </lineage>
</organism>
<gene>
    <name evidence="5" type="ORF">ACFFK8_01895</name>
</gene>
<dbReference type="InterPro" id="IPR000792">
    <property type="entry name" value="Tscrpt_reg_LuxR_C"/>
</dbReference>
<dbReference type="SUPFAM" id="SSF46894">
    <property type="entry name" value="C-terminal effector domain of the bipartite response regulators"/>
    <property type="match status" value="1"/>
</dbReference>
<name>A0ABV5ZGV6_9BACT</name>
<dbReference type="PROSITE" id="PS50043">
    <property type="entry name" value="HTH_LUXR_2"/>
    <property type="match status" value="1"/>
</dbReference>